<dbReference type="PANTHER" id="PTHR30273:SF2">
    <property type="entry name" value="PROTEIN FECR"/>
    <property type="match status" value="1"/>
</dbReference>
<dbReference type="PANTHER" id="PTHR30273">
    <property type="entry name" value="PERIPLASMIC SIGNAL SENSOR AND SIGMA FACTOR ACTIVATOR FECR-RELATED"/>
    <property type="match status" value="1"/>
</dbReference>
<dbReference type="Pfam" id="PF04773">
    <property type="entry name" value="FecR"/>
    <property type="match status" value="1"/>
</dbReference>
<gene>
    <name evidence="3" type="ORF">QQ020_12780</name>
</gene>
<dbReference type="Gene3D" id="2.60.120.1440">
    <property type="match status" value="1"/>
</dbReference>
<dbReference type="EMBL" id="JAUJEB010000001">
    <property type="protein sequence ID" value="MDN5212933.1"/>
    <property type="molecule type" value="Genomic_DNA"/>
</dbReference>
<dbReference type="InterPro" id="IPR012373">
    <property type="entry name" value="Ferrdict_sens_TM"/>
</dbReference>
<dbReference type="Gene3D" id="3.55.50.30">
    <property type="match status" value="1"/>
</dbReference>
<protein>
    <submittedName>
        <fullName evidence="3">FecR domain-containing protein</fullName>
    </submittedName>
</protein>
<keyword evidence="4" id="KW-1185">Reference proteome</keyword>
<evidence type="ECO:0000259" key="2">
    <source>
        <dbReference type="Pfam" id="PF16344"/>
    </source>
</evidence>
<accession>A0ABT8L5E7</accession>
<name>A0ABT8L5E7_9BACT</name>
<dbReference type="InterPro" id="IPR032508">
    <property type="entry name" value="FecR_C"/>
</dbReference>
<dbReference type="RefSeq" id="WP_346758250.1">
    <property type="nucleotide sequence ID" value="NZ_JAUJEB010000001.1"/>
</dbReference>
<evidence type="ECO:0000313" key="3">
    <source>
        <dbReference type="EMBL" id="MDN5212933.1"/>
    </source>
</evidence>
<organism evidence="3 4">
    <name type="scientific">Agaribacillus aureus</name>
    <dbReference type="NCBI Taxonomy" id="3051825"/>
    <lineage>
        <taxon>Bacteria</taxon>
        <taxon>Pseudomonadati</taxon>
        <taxon>Bacteroidota</taxon>
        <taxon>Cytophagia</taxon>
        <taxon>Cytophagales</taxon>
        <taxon>Splendidivirgaceae</taxon>
        <taxon>Agaribacillus</taxon>
    </lineage>
</organism>
<dbReference type="Proteomes" id="UP001172083">
    <property type="component" value="Unassembled WGS sequence"/>
</dbReference>
<proteinExistence type="predicted"/>
<evidence type="ECO:0000313" key="4">
    <source>
        <dbReference type="Proteomes" id="UP001172083"/>
    </source>
</evidence>
<feature type="domain" description="FecR protein" evidence="1">
    <location>
        <begin position="145"/>
        <end position="228"/>
    </location>
</feature>
<reference evidence="3" key="1">
    <citation type="submission" date="2023-06" db="EMBL/GenBank/DDBJ databases">
        <title>Genomic of Agaribacillus aureum.</title>
        <authorList>
            <person name="Wang G."/>
        </authorList>
    </citation>
    <scope>NUCLEOTIDE SEQUENCE</scope>
    <source>
        <strain evidence="3">BMA12</strain>
    </source>
</reference>
<feature type="domain" description="Protein FecR C-terminal" evidence="2">
    <location>
        <begin position="276"/>
        <end position="342"/>
    </location>
</feature>
<comment type="caution">
    <text evidence="3">The sequence shown here is derived from an EMBL/GenBank/DDBJ whole genome shotgun (WGS) entry which is preliminary data.</text>
</comment>
<sequence length="344" mass="39534">MKYEQYNTIDFIKDEYFIRWVKDPDEQSEKFWKMWIAKHPEKREEVMHARNMIADLGYKHDPKLSEHDYLEMFEGILKKSRQKSVKKPPLNAPVLSRALKVAAVVILALGSVFTLMKLKPEGKPPTITTVFVSKKSPVGQKIITWLDDGTKVHLNAGSDIRYAEKFSDSLRLIHLRGEAYFEVTRDTSRPFVVKTGKVKTTVLGTAFNVKAYPDENKIDVAVAEGKVKVENESSLTTTFQHTITQNQMASFDISNQLATKQEFDPNEVFAWTKGIIHFNGADINEIITTLERWYGVTFVVNRPLNLDKDFTITYENKPLTEILKGLSFAFDFRFEINDKIVTLN</sequence>
<dbReference type="InterPro" id="IPR006860">
    <property type="entry name" value="FecR"/>
</dbReference>
<dbReference type="Pfam" id="PF16344">
    <property type="entry name" value="FecR_C"/>
    <property type="match status" value="1"/>
</dbReference>
<dbReference type="PIRSF" id="PIRSF018266">
    <property type="entry name" value="FecR"/>
    <property type="match status" value="1"/>
</dbReference>
<evidence type="ECO:0000259" key="1">
    <source>
        <dbReference type="Pfam" id="PF04773"/>
    </source>
</evidence>